<comment type="similarity">
    <text evidence="2">Belongs to the FAM83 family.</text>
</comment>
<accession>A0A9Q1HXC6</accession>
<dbReference type="GO" id="GO:1990254">
    <property type="term" value="F:keratin filament binding"/>
    <property type="evidence" value="ECO:0007669"/>
    <property type="project" value="TreeGrafter"/>
</dbReference>
<keyword evidence="7" id="KW-1185">Reference proteome</keyword>
<dbReference type="FunFam" id="3.30.870.10:FF:000004">
    <property type="entry name" value="protein FAM83H isoform X2"/>
    <property type="match status" value="1"/>
</dbReference>
<dbReference type="InterPro" id="IPR012461">
    <property type="entry name" value="SACK1"/>
</dbReference>
<sequence length="1170" mass="130952">MAHRSQSSSFGDNPLDPNYLPPHYREEYRMAIDALVEDGMDSYSGLLQKVGVVEFLSQPEIEHIKSTVHTPNCSSQPELPYQETDADGSSDTYWPLHSDHSAPGLDLGWPSLPHSFIGPTEVTTLVNPSDPETPSIKEHARRLIKNAQHVIALVMDMFTDVDIFSDLLNATARHVPVYILLDEHNAHHFVTMVTNCKVNLDMVNLMRVRTVAGTTYFCRTGKSFKGQVMDRFLLTDCRAVLSGNYSFMWSFEKIHRCIAHLFLGELVTTFDEEFRILFAQSEPLVMENALVQLGSRDNNFNSGQFGMKRSQSFRHNHGSLRDLSGYSFGDWIDTDRNMHSFRRDDSFRHNLEPSHMQSANNNKFLSQQFRTERPYIDQSRSMMASRQIQDNAYKRHSYAEGTLESYSSARQYMKHRVMNNLDEMDSHNSYLQKEQQLYQGGGSGHGLYKSHGHHQTDEYSDSGGDPPGMYKHAVDYLSSGSSKEITQSGTGHTPGETGRYSQTNSKRPSAGQPYACQSSPTQLHPPENKRLCGTDDSERQQQDPSVKEGLRSWRINSFLSNIEDSGEEGLLQPLGPDAFDEPPQPPEGKLYGPEASVPRFSTRDHPKVPTKPELLPRFGKPILPRAPKEPSRDLGPSGSSSATEGEKVEDAEISDPREITLSKHESFRSRVNPMLLRSSRLRSSLIFSSSKLEEHSSVLMKSGSGLNDEEDNDRTKSSSIVAQILEKRRSLSREPYDWRKQKRLDTKDNSHAEVPESEEPDKVTESSEVKPDEHALEGKPKLTEPVDPPKPATSTTTTSKKMSDPESRLSHFNEQMAKQKASRMAAESSLRIQEPTTKKPDLSDTQPDKTLEKPTISITPAERSQKEPEVPPAVPVARTPLITVKPCEPEPIEKIPAENDTKPVADVAKKEVTQPKSLKPFPSPKLFKKEMLKPFKGTHSRHVSCGEEVLTDATDAEKSELKKSRSHSSSGMARLETGEKPLKKHGSSTSLNLVDGSGEGKALEFLKKQTQRLKGLKGLLGTKGDKKAAGAAATDEKTMRTVPEVSEEPAPKAQGGPQSSTRYQSSTSNVIYSSNLRDDTKVILEQISANSQKNRLEMAKQAEESKQGSDTDKKVTSKETEPSITYHSRNWFQRAPSSNPQERDSLLKRIESLRKEKKVYSRFEMGNSLG</sequence>
<feature type="compositionally biased region" description="Polar residues" evidence="4">
    <location>
        <begin position="1056"/>
        <end position="1075"/>
    </location>
</feature>
<dbReference type="OrthoDB" id="9832446at2759"/>
<feature type="compositionally biased region" description="Basic and acidic residues" evidence="4">
    <location>
        <begin position="1094"/>
        <end position="1121"/>
    </location>
</feature>
<feature type="region of interest" description="Disordered" evidence="4">
    <location>
        <begin position="438"/>
        <end position="549"/>
    </location>
</feature>
<reference evidence="6" key="1">
    <citation type="journal article" date="2023" name="Science">
        <title>Genome structures resolve the early diversification of teleost fishes.</title>
        <authorList>
            <person name="Parey E."/>
            <person name="Louis A."/>
            <person name="Montfort J."/>
            <person name="Bouchez O."/>
            <person name="Roques C."/>
            <person name="Iampietro C."/>
            <person name="Lluch J."/>
            <person name="Castinel A."/>
            <person name="Donnadieu C."/>
            <person name="Desvignes T."/>
            <person name="Floi Bucao C."/>
            <person name="Jouanno E."/>
            <person name="Wen M."/>
            <person name="Mejri S."/>
            <person name="Dirks R."/>
            <person name="Jansen H."/>
            <person name="Henkel C."/>
            <person name="Chen W.J."/>
            <person name="Zahm M."/>
            <person name="Cabau C."/>
            <person name="Klopp C."/>
            <person name="Thompson A.W."/>
            <person name="Robinson-Rechavi M."/>
            <person name="Braasch I."/>
            <person name="Lecointre G."/>
            <person name="Bobe J."/>
            <person name="Postlethwait J.H."/>
            <person name="Berthelot C."/>
            <person name="Roest Crollius H."/>
            <person name="Guiguen Y."/>
        </authorList>
    </citation>
    <scope>NUCLEOTIDE SEQUENCE</scope>
    <source>
        <strain evidence="6">Concon-B</strain>
    </source>
</reference>
<dbReference type="Gene3D" id="3.30.870.10">
    <property type="entry name" value="Endonuclease Chain A"/>
    <property type="match status" value="1"/>
</dbReference>
<feature type="compositionally biased region" description="Basic and acidic residues" evidence="4">
    <location>
        <begin position="644"/>
        <end position="668"/>
    </location>
</feature>
<keyword evidence="3" id="KW-0963">Cytoplasm</keyword>
<feature type="compositionally biased region" description="Basic and acidic residues" evidence="4">
    <location>
        <begin position="836"/>
        <end position="852"/>
    </location>
</feature>
<protein>
    <recommendedName>
        <fullName evidence="5">Scaffolding anchor of CK1 domain-containing protein</fullName>
    </recommendedName>
</protein>
<organism evidence="6 7">
    <name type="scientific">Conger conger</name>
    <name type="common">Conger eel</name>
    <name type="synonym">Muraena conger</name>
    <dbReference type="NCBI Taxonomy" id="82655"/>
    <lineage>
        <taxon>Eukaryota</taxon>
        <taxon>Metazoa</taxon>
        <taxon>Chordata</taxon>
        <taxon>Craniata</taxon>
        <taxon>Vertebrata</taxon>
        <taxon>Euteleostomi</taxon>
        <taxon>Actinopterygii</taxon>
        <taxon>Neopterygii</taxon>
        <taxon>Teleostei</taxon>
        <taxon>Anguilliformes</taxon>
        <taxon>Congridae</taxon>
        <taxon>Conger</taxon>
    </lineage>
</organism>
<dbReference type="GO" id="GO:0045095">
    <property type="term" value="C:keratin filament"/>
    <property type="evidence" value="ECO:0007669"/>
    <property type="project" value="TreeGrafter"/>
</dbReference>
<evidence type="ECO:0000256" key="2">
    <source>
        <dbReference type="ARBA" id="ARBA00006937"/>
    </source>
</evidence>
<feature type="compositionally biased region" description="Basic and acidic residues" evidence="4">
    <location>
        <begin position="887"/>
        <end position="903"/>
    </location>
</feature>
<evidence type="ECO:0000256" key="4">
    <source>
        <dbReference type="SAM" id="MobiDB-lite"/>
    </source>
</evidence>
<feature type="region of interest" description="Disordered" evidence="4">
    <location>
        <begin position="68"/>
        <end position="90"/>
    </location>
</feature>
<feature type="region of interest" description="Disordered" evidence="4">
    <location>
        <begin position="691"/>
        <end position="903"/>
    </location>
</feature>
<feature type="region of interest" description="Disordered" evidence="4">
    <location>
        <begin position="1015"/>
        <end position="1075"/>
    </location>
</feature>
<proteinExistence type="inferred from homology"/>
<feature type="compositionally biased region" description="Polar residues" evidence="4">
    <location>
        <begin position="478"/>
        <end position="491"/>
    </location>
</feature>
<dbReference type="SUPFAM" id="SSF56024">
    <property type="entry name" value="Phospholipase D/nuclease"/>
    <property type="match status" value="1"/>
</dbReference>
<feature type="compositionally biased region" description="Polar residues" evidence="4">
    <location>
        <begin position="1122"/>
        <end position="1140"/>
    </location>
</feature>
<feature type="region of interest" description="Disordered" evidence="4">
    <location>
        <begin position="1088"/>
        <end position="1144"/>
    </location>
</feature>
<name>A0A9Q1HXC6_CONCO</name>
<dbReference type="GO" id="GO:0044380">
    <property type="term" value="P:protein localization to cytoskeleton"/>
    <property type="evidence" value="ECO:0007669"/>
    <property type="project" value="TreeGrafter"/>
</dbReference>
<dbReference type="AlphaFoldDB" id="A0A9Q1HXC6"/>
<dbReference type="GO" id="GO:0007165">
    <property type="term" value="P:signal transduction"/>
    <property type="evidence" value="ECO:0007669"/>
    <property type="project" value="TreeGrafter"/>
</dbReference>
<dbReference type="Proteomes" id="UP001152803">
    <property type="component" value="Unassembled WGS sequence"/>
</dbReference>
<dbReference type="GO" id="GO:0030335">
    <property type="term" value="P:positive regulation of cell migration"/>
    <property type="evidence" value="ECO:0007669"/>
    <property type="project" value="TreeGrafter"/>
</dbReference>
<dbReference type="PANTHER" id="PTHR16181">
    <property type="entry name" value="PROTEIN FAM83A-RELATED"/>
    <property type="match status" value="1"/>
</dbReference>
<feature type="domain" description="Scaffolding anchor of CK1" evidence="5">
    <location>
        <begin position="13"/>
        <end position="283"/>
    </location>
</feature>
<dbReference type="PANTHER" id="PTHR16181:SF29">
    <property type="entry name" value="PROTEIN FAM83A-RELATED"/>
    <property type="match status" value="1"/>
</dbReference>
<gene>
    <name evidence="6" type="ORF">COCON_G00133080</name>
</gene>
<feature type="compositionally biased region" description="Basic and acidic residues" evidence="4">
    <location>
        <begin position="1023"/>
        <end position="1039"/>
    </location>
</feature>
<feature type="compositionally biased region" description="Basic and acidic residues" evidence="4">
    <location>
        <begin position="526"/>
        <end position="549"/>
    </location>
</feature>
<evidence type="ECO:0000259" key="5">
    <source>
        <dbReference type="Pfam" id="PF07894"/>
    </source>
</evidence>
<evidence type="ECO:0000313" key="6">
    <source>
        <dbReference type="EMBL" id="KAJ8268136.1"/>
    </source>
</evidence>
<feature type="region of interest" description="Disordered" evidence="4">
    <location>
        <begin position="949"/>
        <end position="996"/>
    </location>
</feature>
<feature type="compositionally biased region" description="Basic and acidic residues" evidence="4">
    <location>
        <begin position="725"/>
        <end position="784"/>
    </location>
</feature>
<dbReference type="Pfam" id="PF07894">
    <property type="entry name" value="SACK1"/>
    <property type="match status" value="1"/>
</dbReference>
<evidence type="ECO:0000313" key="7">
    <source>
        <dbReference type="Proteomes" id="UP001152803"/>
    </source>
</evidence>
<evidence type="ECO:0000256" key="1">
    <source>
        <dbReference type="ARBA" id="ARBA00004496"/>
    </source>
</evidence>
<dbReference type="GO" id="GO:0045104">
    <property type="term" value="P:intermediate filament cytoskeleton organization"/>
    <property type="evidence" value="ECO:0007669"/>
    <property type="project" value="TreeGrafter"/>
</dbReference>
<feature type="compositionally biased region" description="Polar residues" evidence="4">
    <location>
        <begin position="68"/>
        <end position="77"/>
    </location>
</feature>
<feature type="compositionally biased region" description="Basic and acidic residues" evidence="4">
    <location>
        <begin position="801"/>
        <end position="811"/>
    </location>
</feature>
<dbReference type="InterPro" id="IPR050944">
    <property type="entry name" value="FAM83"/>
</dbReference>
<comment type="caution">
    <text evidence="6">The sequence shown here is derived from an EMBL/GenBank/DDBJ whole genome shotgun (WGS) entry which is preliminary data.</text>
</comment>
<dbReference type="EMBL" id="JAFJMO010000009">
    <property type="protein sequence ID" value="KAJ8268136.1"/>
    <property type="molecule type" value="Genomic_DNA"/>
</dbReference>
<dbReference type="GO" id="GO:0019901">
    <property type="term" value="F:protein kinase binding"/>
    <property type="evidence" value="ECO:0007669"/>
    <property type="project" value="TreeGrafter"/>
</dbReference>
<feature type="region of interest" description="Disordered" evidence="4">
    <location>
        <begin position="564"/>
        <end position="674"/>
    </location>
</feature>
<dbReference type="GO" id="GO:0005737">
    <property type="term" value="C:cytoplasm"/>
    <property type="evidence" value="ECO:0007669"/>
    <property type="project" value="UniProtKB-SubCell"/>
</dbReference>
<comment type="subcellular location">
    <subcellularLocation>
        <location evidence="1">Cytoplasm</location>
    </subcellularLocation>
</comment>
<evidence type="ECO:0000256" key="3">
    <source>
        <dbReference type="ARBA" id="ARBA00022490"/>
    </source>
</evidence>